<proteinExistence type="inferred from homology"/>
<evidence type="ECO:0000259" key="12">
    <source>
        <dbReference type="PROSITE" id="PS50102"/>
    </source>
</evidence>
<comment type="similarity">
    <text evidence="2">Belongs to the RRM NCBP2 family.</text>
</comment>
<dbReference type="GO" id="GO:0008380">
    <property type="term" value="P:RNA splicing"/>
    <property type="evidence" value="ECO:0007669"/>
    <property type="project" value="UniProtKB-KW"/>
</dbReference>
<comment type="function">
    <text evidence="9">Component of the cap-binding complex (CBC), which binds co-transcriptionally to the 5' cap of pre-mRNAs and is involved in various processes such as pre-mRNA splicing and RNA-mediated gene silencing (RNAi). The CBC complex is involved in miRNA-mediated RNA interference and is required for primary microRNAs (miRNAs) processing. Also involved in innate immunity via the short interfering RNAs (siRNAs) processing machinery by restricting the viral RNA production. In the CBC complex, Cbp20 recognizes and binds capped RNAs (m7GpppG-capped RNA) but requires Cbp80 to stabilize the movement of its N-terminal loop and lock the CBC into a high affinity cap-binding state with the cap structure.</text>
</comment>
<evidence type="ECO:0000256" key="8">
    <source>
        <dbReference type="ARBA" id="ARBA00023242"/>
    </source>
</evidence>
<protein>
    <recommendedName>
        <fullName evidence="12">RRM domain-containing protein</fullName>
    </recommendedName>
</protein>
<dbReference type="InterPro" id="IPR000504">
    <property type="entry name" value="RRM_dom"/>
</dbReference>
<dbReference type="InterPro" id="IPR012677">
    <property type="entry name" value="Nucleotide-bd_a/b_plait_sf"/>
</dbReference>
<keyword evidence="4" id="KW-0507">mRNA processing</keyword>
<dbReference type="InterPro" id="IPR034148">
    <property type="entry name" value="NCBP2_RRM"/>
</dbReference>
<dbReference type="GO" id="GO:0005634">
    <property type="term" value="C:nucleus"/>
    <property type="evidence" value="ECO:0007669"/>
    <property type="project" value="UniProtKB-SubCell"/>
</dbReference>
<dbReference type="InterPro" id="IPR019170">
    <property type="entry name" value="Meckelin"/>
</dbReference>
<feature type="transmembrane region" description="Helical" evidence="11">
    <location>
        <begin position="567"/>
        <end position="588"/>
    </location>
</feature>
<dbReference type="SUPFAM" id="SSF54928">
    <property type="entry name" value="RNA-binding domain, RBD"/>
    <property type="match status" value="1"/>
</dbReference>
<keyword evidence="7" id="KW-0508">mRNA splicing</keyword>
<feature type="transmembrane region" description="Helical" evidence="11">
    <location>
        <begin position="651"/>
        <end position="669"/>
    </location>
</feature>
<evidence type="ECO:0000256" key="10">
    <source>
        <dbReference type="PROSITE-ProRule" id="PRU00176"/>
    </source>
</evidence>
<evidence type="ECO:0000256" key="11">
    <source>
        <dbReference type="SAM" id="Phobius"/>
    </source>
</evidence>
<feature type="transmembrane region" description="Helical" evidence="11">
    <location>
        <begin position="741"/>
        <end position="762"/>
    </location>
</feature>
<dbReference type="Proteomes" id="UP000075884">
    <property type="component" value="Unassembled WGS sequence"/>
</dbReference>
<dbReference type="GO" id="GO:0036038">
    <property type="term" value="C:MKS complex"/>
    <property type="evidence" value="ECO:0007669"/>
    <property type="project" value="InterPro"/>
</dbReference>
<feature type="transmembrane region" description="Helical" evidence="11">
    <location>
        <begin position="782"/>
        <end position="802"/>
    </location>
</feature>
<keyword evidence="14" id="KW-1185">Reference proteome</keyword>
<keyword evidence="6" id="KW-0943">RNA-mediated gene silencing</keyword>
<dbReference type="VEuPathDB" id="VectorBase:ADIR010317"/>
<dbReference type="STRING" id="7168.A0A182NRM7"/>
<reference evidence="13" key="2">
    <citation type="submission" date="2020-05" db="UniProtKB">
        <authorList>
            <consortium name="EnsemblMetazoa"/>
        </authorList>
    </citation>
    <scope>IDENTIFICATION</scope>
    <source>
        <strain evidence="13">WRAIR2</strain>
    </source>
</reference>
<comment type="subcellular location">
    <subcellularLocation>
        <location evidence="1">Nucleus</location>
    </subcellularLocation>
</comment>
<dbReference type="Pfam" id="PF09773">
    <property type="entry name" value="Meckelin"/>
    <property type="match status" value="1"/>
</dbReference>
<dbReference type="GO" id="GO:0003723">
    <property type="term" value="F:RNA binding"/>
    <property type="evidence" value="ECO:0007669"/>
    <property type="project" value="UniProtKB-UniRule"/>
</dbReference>
<dbReference type="PANTHER" id="PTHR21274:SF0">
    <property type="entry name" value="MECKELIN"/>
    <property type="match status" value="1"/>
</dbReference>
<organism evidence="13 14">
    <name type="scientific">Anopheles dirus</name>
    <dbReference type="NCBI Taxonomy" id="7168"/>
    <lineage>
        <taxon>Eukaryota</taxon>
        <taxon>Metazoa</taxon>
        <taxon>Ecdysozoa</taxon>
        <taxon>Arthropoda</taxon>
        <taxon>Hexapoda</taxon>
        <taxon>Insecta</taxon>
        <taxon>Pterygota</taxon>
        <taxon>Neoptera</taxon>
        <taxon>Endopterygota</taxon>
        <taxon>Diptera</taxon>
        <taxon>Nematocera</taxon>
        <taxon>Culicoidea</taxon>
        <taxon>Culicidae</taxon>
        <taxon>Anophelinae</taxon>
        <taxon>Anopheles</taxon>
    </lineage>
</organism>
<dbReference type="Gene3D" id="3.30.70.330">
    <property type="match status" value="1"/>
</dbReference>
<dbReference type="SMART" id="SM00360">
    <property type="entry name" value="RRM"/>
    <property type="match status" value="1"/>
</dbReference>
<evidence type="ECO:0000256" key="9">
    <source>
        <dbReference type="ARBA" id="ARBA00059378"/>
    </source>
</evidence>
<evidence type="ECO:0000313" key="13">
    <source>
        <dbReference type="EnsemblMetazoa" id="ADIR010317-PA"/>
    </source>
</evidence>
<feature type="transmembrane region" description="Helical" evidence="11">
    <location>
        <begin position="1022"/>
        <end position="1046"/>
    </location>
</feature>
<dbReference type="AlphaFoldDB" id="A0A182NRM7"/>
<dbReference type="PROSITE" id="PS50102">
    <property type="entry name" value="RRM"/>
    <property type="match status" value="1"/>
</dbReference>
<evidence type="ECO:0000256" key="4">
    <source>
        <dbReference type="ARBA" id="ARBA00022664"/>
    </source>
</evidence>
<dbReference type="EnsemblMetazoa" id="ADIR010317-RA">
    <property type="protein sequence ID" value="ADIR010317-PA"/>
    <property type="gene ID" value="ADIR010317"/>
</dbReference>
<dbReference type="Pfam" id="PF00076">
    <property type="entry name" value="RRM_1"/>
    <property type="match status" value="1"/>
</dbReference>
<dbReference type="GO" id="GO:0060271">
    <property type="term" value="P:cilium assembly"/>
    <property type="evidence" value="ECO:0007669"/>
    <property type="project" value="InterPro"/>
</dbReference>
<keyword evidence="11" id="KW-0472">Membrane</keyword>
<evidence type="ECO:0000256" key="5">
    <source>
        <dbReference type="ARBA" id="ARBA00022884"/>
    </source>
</evidence>
<dbReference type="CDD" id="cd12240">
    <property type="entry name" value="RRM_NCBP2"/>
    <property type="match status" value="1"/>
</dbReference>
<accession>A0A182NRM7</accession>
<evidence type="ECO:0000256" key="6">
    <source>
        <dbReference type="ARBA" id="ARBA00023158"/>
    </source>
</evidence>
<keyword evidence="11" id="KW-1133">Transmembrane helix</keyword>
<keyword evidence="5 10" id="KW-0694">RNA-binding</keyword>
<feature type="domain" description="RRM" evidence="12">
    <location>
        <begin position="1069"/>
        <end position="1147"/>
    </location>
</feature>
<evidence type="ECO:0000256" key="2">
    <source>
        <dbReference type="ARBA" id="ARBA00010725"/>
    </source>
</evidence>
<dbReference type="FunFam" id="3.30.70.330:FF:000128">
    <property type="entry name" value="Nuclear cap-binding protein subunit 2"/>
    <property type="match status" value="1"/>
</dbReference>
<dbReference type="PANTHER" id="PTHR21274">
    <property type="entry name" value="MECKELIN"/>
    <property type="match status" value="1"/>
</dbReference>
<dbReference type="GO" id="GO:0031053">
    <property type="term" value="P:primary miRNA processing"/>
    <property type="evidence" value="ECO:0007669"/>
    <property type="project" value="UniProtKB-ARBA"/>
</dbReference>
<keyword evidence="11" id="KW-0812">Transmembrane</keyword>
<evidence type="ECO:0000256" key="3">
    <source>
        <dbReference type="ARBA" id="ARBA00011361"/>
    </source>
</evidence>
<dbReference type="InterPro" id="IPR035979">
    <property type="entry name" value="RBD_domain_sf"/>
</dbReference>
<keyword evidence="8" id="KW-0539">Nucleus</keyword>
<evidence type="ECO:0000313" key="14">
    <source>
        <dbReference type="Proteomes" id="UP000075884"/>
    </source>
</evidence>
<sequence length="1194" mass="136408">MGFHAGRDSIVDWKAMIGNVIIVLTITCGDLAVLASADFYNTNEVQLYATPDDCRANEYYDLFAFKCGLCDDGLHLIPAKDKLSCTCNEQAVAIRDHDSVLQRPVCQNVSDFFAQLPAIGERLDTVNFCKTIQVGLINTTKSSRSVYQRRRTFPPGSERAVCECDLKTNVLYIEHDDGWPGDPRGAHNFCIPLSLLRDVQHFPAFSLNRFLYQNRQNANVYKNVKYLIVFCHVMRSMRHCQQLANLCVLSFYSLDRHSPCAIFYTYQTYDLSAMGAAGMGSAGSVPSVVSASQSYLAGDGAAGGGGGSGGGGGGGSVTKMGSEVVRPGLFYRRGKYVNELLEKFLDYSFDSDANNQINNTLNFTLVSYGLHGHLRQFREMRFADLNLCERYGVSQEQRIRFGQNYRRKCVLNVNRLAEDFKEVEFHSLYVSYYEQKVRLMRSVPVLIGNAFSQNADPEPDRWQLVKRFLLVDTISGLNELHKSKLYGEIDVRNQFFFLRYVKKIDIEFKLHPDHGKHPNRISIPLVRMEYGLLNTSSAQFPLAGATVEFEFSISFTKPYSYASLLEILLPIFILLAFTMSVFQAYCYKLRQSKQFYDMEIFWNFFIYLGSYLGTAFLIVLGIIVLHAFFTYKTQSTIHLLLPLDVQNVVEVFVYVAFSLKVLKLVRVFFYMANVDIFFIDWERPKIFDISTMGQRLHQLDTPSIASSTNTKPSSHDSVSAWRNYFIANEWQELATKRKISMFAHIVLLTLAFVILGFENWSSNAFDLHLHRNEESLGESDKVLLIAVGILVYATVYVAQRLYNFLIHDRFIENAIQQFIDVASIANISVFILSMESYGYYIHGRSPHGFSDTDMCSMIMQFKREEDNLCGNRGLMPGSEQQTYSILVPKNLRMFYDKLITPLRNSSSLGPHQHLNQPRLIGSAKMSTSEVFTSPGGGRLEYNFERTILTYYNVNRFFAAFVDHALKDLDYIIQERSILENVLNCEFQNYITENKGVFYIDNGHSFDQILFHGNESIFFQVELLLFCCVVLVTENYLLAIAVIGIVYKCFEVVMNYGSRHEQEKLLRLSSTLYVGNLSFYTTEEQIHELFSRCGDVRRIIMGLDKFKKTPCGFCFVEYYSRLDAESAMRYINGTRLDDRIVRVDWDAGFIEGRQYGRGKTGGQVRDEYRQDHDLGRGGYGKMVQMGQLGAPSMRD</sequence>
<comment type="subunit">
    <text evidence="3">Component of the nuclear cap-binding complex (CBC), a heterodimer composed of Cbp80 and Cbp20 that interacts with m7GpppG-capped RNA.</text>
</comment>
<evidence type="ECO:0000256" key="1">
    <source>
        <dbReference type="ARBA" id="ARBA00004123"/>
    </source>
</evidence>
<dbReference type="GO" id="GO:0006397">
    <property type="term" value="P:mRNA processing"/>
    <property type="evidence" value="ECO:0007669"/>
    <property type="project" value="UniProtKB-KW"/>
</dbReference>
<reference evidence="14" key="1">
    <citation type="submission" date="2013-03" db="EMBL/GenBank/DDBJ databases">
        <title>The Genome Sequence of Anopheles dirus WRAIR2.</title>
        <authorList>
            <consortium name="The Broad Institute Genomics Platform"/>
            <person name="Neafsey D.E."/>
            <person name="Walton C."/>
            <person name="Walker B."/>
            <person name="Young S.K."/>
            <person name="Zeng Q."/>
            <person name="Gargeya S."/>
            <person name="Fitzgerald M."/>
            <person name="Haas B."/>
            <person name="Abouelleil A."/>
            <person name="Allen A.W."/>
            <person name="Alvarado L."/>
            <person name="Arachchi H.M."/>
            <person name="Berlin A.M."/>
            <person name="Chapman S.B."/>
            <person name="Gainer-Dewar J."/>
            <person name="Goldberg J."/>
            <person name="Griggs A."/>
            <person name="Gujja S."/>
            <person name="Hansen M."/>
            <person name="Howarth C."/>
            <person name="Imamovic A."/>
            <person name="Ireland A."/>
            <person name="Larimer J."/>
            <person name="McCowan C."/>
            <person name="Murphy C."/>
            <person name="Pearson M."/>
            <person name="Poon T.W."/>
            <person name="Priest M."/>
            <person name="Roberts A."/>
            <person name="Saif S."/>
            <person name="Shea T."/>
            <person name="Sisk P."/>
            <person name="Sykes S."/>
            <person name="Wortman J."/>
            <person name="Nusbaum C."/>
            <person name="Birren B."/>
        </authorList>
    </citation>
    <scope>NUCLEOTIDE SEQUENCE [LARGE SCALE GENOMIC DNA]</scope>
    <source>
        <strain evidence="14">WRAIR2</strain>
    </source>
</reference>
<feature type="transmembrane region" description="Helical" evidence="11">
    <location>
        <begin position="600"/>
        <end position="631"/>
    </location>
</feature>
<name>A0A182NRM7_9DIPT</name>
<evidence type="ECO:0000256" key="7">
    <source>
        <dbReference type="ARBA" id="ARBA00023187"/>
    </source>
</evidence>